<accession>A0ABR7QI87</accession>
<proteinExistence type="predicted"/>
<dbReference type="InterPro" id="IPR050194">
    <property type="entry name" value="Glycosyltransferase_grp1"/>
</dbReference>
<sequence length="380" mass="43773">MKIAIVHEWLTVIAGSESCFKEFAQIYPEADIFVLVSDEKSLVKLNIDPSRVTNSFIQKLPKSKTKWKNYLPLFPFAIEQFDLSEYDVIISSSHAVAKGVITNALQTHICYIYSPIRYAWDLYHQYLDESNLKKGLKGFLAKSVLHYIRKWDRTTSNNVDEFIPISKYIEKRVWRTYRRKSYKVIYPPVAVEDFTLKIEKEDFYLAASRLVPYKKIDLIVEAFAQTPEKKLIVIGDGPDLDKIKEKAKDNISILGYQSFDVLKDHMQRAKAFIFAAEEDFGIIPIEAQACGTPVIAYGKGGSLETVKGKFKGQSIDEEDTGVYFDKQSVPALIEAISHFEDNYVKFNPLNIRKFALTFDKKIFIQDIKKTFAEIIEKHKK</sequence>
<reference evidence="2 3" key="1">
    <citation type="submission" date="2020-08" db="EMBL/GenBank/DDBJ databases">
        <title>Arenibacter gaetbuli sp. nov., isolated from a sand dune.</title>
        <authorList>
            <person name="Park S."/>
            <person name="Yoon J.-H."/>
        </authorList>
    </citation>
    <scope>NUCLEOTIDE SEQUENCE [LARGE SCALE GENOMIC DNA]</scope>
    <source>
        <strain evidence="2 3">BSSL-BM3</strain>
    </source>
</reference>
<dbReference type="PANTHER" id="PTHR45947">
    <property type="entry name" value="SULFOQUINOVOSYL TRANSFERASE SQD2"/>
    <property type="match status" value="1"/>
</dbReference>
<gene>
    <name evidence="2" type="ORF">H4O18_02780</name>
</gene>
<organism evidence="2 3">
    <name type="scientific">Arenibacter arenosicollis</name>
    <dbReference type="NCBI Taxonomy" id="2762274"/>
    <lineage>
        <taxon>Bacteria</taxon>
        <taxon>Pseudomonadati</taxon>
        <taxon>Bacteroidota</taxon>
        <taxon>Flavobacteriia</taxon>
        <taxon>Flavobacteriales</taxon>
        <taxon>Flavobacteriaceae</taxon>
        <taxon>Arenibacter</taxon>
    </lineage>
</organism>
<dbReference type="Proteomes" id="UP000618952">
    <property type="component" value="Unassembled WGS sequence"/>
</dbReference>
<dbReference type="Pfam" id="PF00534">
    <property type="entry name" value="Glycos_transf_1"/>
    <property type="match status" value="1"/>
</dbReference>
<dbReference type="Gene3D" id="3.40.50.2000">
    <property type="entry name" value="Glycogen Phosphorylase B"/>
    <property type="match status" value="1"/>
</dbReference>
<dbReference type="PANTHER" id="PTHR45947:SF3">
    <property type="entry name" value="SULFOQUINOVOSYL TRANSFERASE SQD2"/>
    <property type="match status" value="1"/>
</dbReference>
<evidence type="ECO:0000313" key="2">
    <source>
        <dbReference type="EMBL" id="MBC8766908.1"/>
    </source>
</evidence>
<protein>
    <submittedName>
        <fullName evidence="2">Glycosyltransferase</fullName>
    </submittedName>
</protein>
<comment type="caution">
    <text evidence="2">The sequence shown here is derived from an EMBL/GenBank/DDBJ whole genome shotgun (WGS) entry which is preliminary data.</text>
</comment>
<name>A0ABR7QI87_9FLAO</name>
<dbReference type="RefSeq" id="WP_187581564.1">
    <property type="nucleotide sequence ID" value="NZ_JACLHY010000001.1"/>
</dbReference>
<evidence type="ECO:0000259" key="1">
    <source>
        <dbReference type="Pfam" id="PF00534"/>
    </source>
</evidence>
<dbReference type="EMBL" id="JACLHY010000001">
    <property type="protein sequence ID" value="MBC8766908.1"/>
    <property type="molecule type" value="Genomic_DNA"/>
</dbReference>
<dbReference type="InterPro" id="IPR001296">
    <property type="entry name" value="Glyco_trans_1"/>
</dbReference>
<keyword evidence="3" id="KW-1185">Reference proteome</keyword>
<dbReference type="SUPFAM" id="SSF53756">
    <property type="entry name" value="UDP-Glycosyltransferase/glycogen phosphorylase"/>
    <property type="match status" value="1"/>
</dbReference>
<feature type="domain" description="Glycosyl transferase family 1" evidence="1">
    <location>
        <begin position="197"/>
        <end position="342"/>
    </location>
</feature>
<evidence type="ECO:0000313" key="3">
    <source>
        <dbReference type="Proteomes" id="UP000618952"/>
    </source>
</evidence>